<evidence type="ECO:0000256" key="14">
    <source>
        <dbReference type="ARBA" id="ARBA00041592"/>
    </source>
</evidence>
<name>A0A378IJ59_9GAMM</name>
<keyword evidence="9" id="KW-0234">DNA repair</keyword>
<sequence length="134" mass="15363">MKIAVAVAVIMDNQQRFLITQRPTHVPHGGCWEFPGGKLEENETSEFALIREVKEEVDLDVHQYQLLGEVNHQYSDKAVTLIVFLVTHFSGEPSCKENQLDMKWVSLQELNPKDFPAANQDIITMLYHHPKFSS</sequence>
<dbReference type="InterPro" id="IPR029119">
    <property type="entry name" value="MutY_C"/>
</dbReference>
<feature type="domain" description="Nudix hydrolase" evidence="19">
    <location>
        <begin position="1"/>
        <end position="129"/>
    </location>
</feature>
<evidence type="ECO:0000256" key="6">
    <source>
        <dbReference type="ARBA" id="ARBA00022763"/>
    </source>
</evidence>
<dbReference type="SUPFAM" id="SSF55811">
    <property type="entry name" value="Nudix"/>
    <property type="match status" value="1"/>
</dbReference>
<dbReference type="PROSITE" id="PS00893">
    <property type="entry name" value="NUDIX_BOX"/>
    <property type="match status" value="1"/>
</dbReference>
<dbReference type="NCBIfam" id="TIGR00586">
    <property type="entry name" value="mutt"/>
    <property type="match status" value="1"/>
</dbReference>
<dbReference type="InterPro" id="IPR000086">
    <property type="entry name" value="NUDIX_hydrolase_dom"/>
</dbReference>
<evidence type="ECO:0000256" key="12">
    <source>
        <dbReference type="ARBA" id="ARBA00038905"/>
    </source>
</evidence>
<dbReference type="FunFam" id="3.90.79.10:FF:000014">
    <property type="entry name" value="8-oxo-dGTP diphosphatase MutT"/>
    <property type="match status" value="1"/>
</dbReference>
<evidence type="ECO:0000256" key="5">
    <source>
        <dbReference type="ARBA" id="ARBA00022723"/>
    </source>
</evidence>
<dbReference type="PANTHER" id="PTHR47707">
    <property type="entry name" value="8-OXO-DGTP DIPHOSPHATASE"/>
    <property type="match status" value="1"/>
</dbReference>
<evidence type="ECO:0000256" key="13">
    <source>
        <dbReference type="ARBA" id="ARBA00040794"/>
    </source>
</evidence>
<feature type="binding site" evidence="17">
    <location>
        <begin position="33"/>
        <end position="36"/>
    </location>
    <ligand>
        <name>8-oxo-dGTP</name>
        <dbReference type="ChEBI" id="CHEBI:77896"/>
    </ligand>
</feature>
<dbReference type="PRINTS" id="PR00502">
    <property type="entry name" value="NUDIXFAMILY"/>
</dbReference>
<evidence type="ECO:0000313" key="20">
    <source>
        <dbReference type="EMBL" id="KTC78621.1"/>
    </source>
</evidence>
<dbReference type="InterPro" id="IPR020476">
    <property type="entry name" value="Nudix_hydrolase"/>
</dbReference>
<dbReference type="GO" id="GO:0006281">
    <property type="term" value="P:DNA repair"/>
    <property type="evidence" value="ECO:0007669"/>
    <property type="project" value="UniProtKB-KW"/>
</dbReference>
<dbReference type="InterPro" id="IPR047127">
    <property type="entry name" value="MutT-like"/>
</dbReference>
<keyword evidence="8 18" id="KW-0460">Magnesium</keyword>
<keyword evidence="7 21" id="KW-0378">Hydrolase</keyword>
<feature type="binding site" evidence="17">
    <location>
        <position position="22"/>
    </location>
    <ligand>
        <name>8-oxo-dGTP</name>
        <dbReference type="ChEBI" id="CHEBI:77896"/>
    </ligand>
</feature>
<evidence type="ECO:0000256" key="2">
    <source>
        <dbReference type="ARBA" id="ARBA00005582"/>
    </source>
</evidence>
<dbReference type="PANTHER" id="PTHR47707:SF1">
    <property type="entry name" value="NUDIX HYDROLASE FAMILY PROTEIN"/>
    <property type="match status" value="1"/>
</dbReference>
<dbReference type="GO" id="GO:0035539">
    <property type="term" value="F:8-oxo-7,8-dihydrodeoxyguanosine triphosphate pyrophosphatase activity"/>
    <property type="evidence" value="ECO:0007669"/>
    <property type="project" value="UniProtKB-EC"/>
</dbReference>
<dbReference type="EC" id="3.6.1.55" evidence="12"/>
<dbReference type="InterPro" id="IPR020084">
    <property type="entry name" value="NUDIX_hydrolase_CS"/>
</dbReference>
<dbReference type="OrthoDB" id="9810648at2"/>
<feature type="binding site" evidence="18">
    <location>
        <position position="56"/>
    </location>
    <ligand>
        <name>Mg(2+)</name>
        <dbReference type="ChEBI" id="CHEBI:18420"/>
    </ligand>
</feature>
<evidence type="ECO:0000313" key="21">
    <source>
        <dbReference type="EMBL" id="STX35209.1"/>
    </source>
</evidence>
<evidence type="ECO:0000256" key="11">
    <source>
        <dbReference type="ARBA" id="ARBA00036904"/>
    </source>
</evidence>
<dbReference type="STRING" id="28085.Lcin_3236"/>
<evidence type="ECO:0000256" key="4">
    <source>
        <dbReference type="ARBA" id="ARBA00022705"/>
    </source>
</evidence>
<comment type="similarity">
    <text evidence="2">Belongs to the Nudix hydrolase family.</text>
</comment>
<comment type="catalytic activity">
    <reaction evidence="10">
        <text>8-oxo-dGTP + H2O = 8-oxo-dGMP + diphosphate + H(+)</text>
        <dbReference type="Rhea" id="RHEA:31575"/>
        <dbReference type="ChEBI" id="CHEBI:15377"/>
        <dbReference type="ChEBI" id="CHEBI:15378"/>
        <dbReference type="ChEBI" id="CHEBI:33019"/>
        <dbReference type="ChEBI" id="CHEBI:63224"/>
        <dbReference type="ChEBI" id="CHEBI:77896"/>
        <dbReference type="EC" id="3.6.1.55"/>
    </reaction>
</comment>
<comment type="cofactor">
    <cofactor evidence="1 18">
        <name>Mg(2+)</name>
        <dbReference type="ChEBI" id="CHEBI:18420"/>
    </cofactor>
</comment>
<gene>
    <name evidence="21" type="primary">mutT_2</name>
    <name evidence="20" type="ORF">Lcin_3236</name>
    <name evidence="21" type="ORF">NCTC12438_01821</name>
</gene>
<keyword evidence="4" id="KW-0235">DNA replication</keyword>
<evidence type="ECO:0000256" key="16">
    <source>
        <dbReference type="ARBA" id="ARBA00042798"/>
    </source>
</evidence>
<evidence type="ECO:0000256" key="9">
    <source>
        <dbReference type="ARBA" id="ARBA00023204"/>
    </source>
</evidence>
<dbReference type="EMBL" id="LNXX01000053">
    <property type="protein sequence ID" value="KTC78621.1"/>
    <property type="molecule type" value="Genomic_DNA"/>
</dbReference>
<dbReference type="GO" id="GO:0008413">
    <property type="term" value="F:8-oxo-7,8-dihydroguanosine triphosphate pyrophosphatase activity"/>
    <property type="evidence" value="ECO:0007669"/>
    <property type="project" value="InterPro"/>
</dbReference>
<dbReference type="RefSeq" id="WP_058466338.1">
    <property type="nucleotide sequence ID" value="NZ_CAAAHQ010000010.1"/>
</dbReference>
<dbReference type="InterPro" id="IPR015797">
    <property type="entry name" value="NUDIX_hydrolase-like_dom_sf"/>
</dbReference>
<evidence type="ECO:0000313" key="23">
    <source>
        <dbReference type="Proteomes" id="UP000255316"/>
    </source>
</evidence>
<evidence type="ECO:0000313" key="22">
    <source>
        <dbReference type="Proteomes" id="UP000054854"/>
    </source>
</evidence>
<evidence type="ECO:0000256" key="3">
    <source>
        <dbReference type="ARBA" id="ARBA00022457"/>
    </source>
</evidence>
<dbReference type="Proteomes" id="UP000054854">
    <property type="component" value="Unassembled WGS sequence"/>
</dbReference>
<keyword evidence="22" id="KW-1185">Reference proteome</keyword>
<keyword evidence="3" id="KW-0515">Mutator protein</keyword>
<dbReference type="GO" id="GO:0006260">
    <property type="term" value="P:DNA replication"/>
    <property type="evidence" value="ECO:0007669"/>
    <property type="project" value="UniProtKB-KW"/>
</dbReference>
<dbReference type="PROSITE" id="PS51462">
    <property type="entry name" value="NUDIX"/>
    <property type="match status" value="1"/>
</dbReference>
<accession>A0A378IJ59</accession>
<evidence type="ECO:0000256" key="17">
    <source>
        <dbReference type="PIRSR" id="PIRSR603561-1"/>
    </source>
</evidence>
<organism evidence="21 23">
    <name type="scientific">Legionella cincinnatiensis</name>
    <dbReference type="NCBI Taxonomy" id="28085"/>
    <lineage>
        <taxon>Bacteria</taxon>
        <taxon>Pseudomonadati</taxon>
        <taxon>Pseudomonadota</taxon>
        <taxon>Gammaproteobacteria</taxon>
        <taxon>Legionellales</taxon>
        <taxon>Legionellaceae</taxon>
        <taxon>Legionella</taxon>
    </lineage>
</organism>
<evidence type="ECO:0000259" key="19">
    <source>
        <dbReference type="PROSITE" id="PS51462"/>
    </source>
</evidence>
<evidence type="ECO:0000256" key="1">
    <source>
        <dbReference type="ARBA" id="ARBA00001946"/>
    </source>
</evidence>
<evidence type="ECO:0000256" key="10">
    <source>
        <dbReference type="ARBA" id="ARBA00035861"/>
    </source>
</evidence>
<feature type="binding site" evidence="18">
    <location>
        <position position="36"/>
    </location>
    <ligand>
        <name>Mg(2+)</name>
        <dbReference type="ChEBI" id="CHEBI:18420"/>
    </ligand>
</feature>
<evidence type="ECO:0000256" key="15">
    <source>
        <dbReference type="ARBA" id="ARBA00041979"/>
    </source>
</evidence>
<reference evidence="20 22" key="1">
    <citation type="submission" date="2015-11" db="EMBL/GenBank/DDBJ databases">
        <title>Genomic analysis of 38 Legionella species identifies large and diverse effector repertoires.</title>
        <authorList>
            <person name="Burstein D."/>
            <person name="Amaro F."/>
            <person name="Zusman T."/>
            <person name="Lifshitz Z."/>
            <person name="Cohen O."/>
            <person name="Gilbert J.A."/>
            <person name="Pupko T."/>
            <person name="Shuman H.A."/>
            <person name="Segal G."/>
        </authorList>
    </citation>
    <scope>NUCLEOTIDE SEQUENCE [LARGE SCALE GENOMIC DNA]</scope>
    <source>
        <strain evidence="20 22">CDC#72-OH-14</strain>
    </source>
</reference>
<dbReference type="Gene3D" id="3.90.79.10">
    <property type="entry name" value="Nucleoside Triphosphate Pyrophosphohydrolase"/>
    <property type="match status" value="1"/>
</dbReference>
<dbReference type="Pfam" id="PF14815">
    <property type="entry name" value="NUDIX_4"/>
    <property type="match status" value="1"/>
</dbReference>
<comment type="catalytic activity">
    <reaction evidence="11">
        <text>8-oxo-GTP + H2O = 8-oxo-GMP + diphosphate + H(+)</text>
        <dbReference type="Rhea" id="RHEA:67616"/>
        <dbReference type="ChEBI" id="CHEBI:15377"/>
        <dbReference type="ChEBI" id="CHEBI:15378"/>
        <dbReference type="ChEBI" id="CHEBI:33019"/>
        <dbReference type="ChEBI" id="CHEBI:143553"/>
        <dbReference type="ChEBI" id="CHEBI:145694"/>
    </reaction>
</comment>
<dbReference type="InterPro" id="IPR003561">
    <property type="entry name" value="Mutator_MutT"/>
</dbReference>
<dbReference type="Proteomes" id="UP000255316">
    <property type="component" value="Unassembled WGS sequence"/>
</dbReference>
<dbReference type="GO" id="GO:0044715">
    <property type="term" value="F:8-oxo-dGDP phosphatase activity"/>
    <property type="evidence" value="ECO:0007669"/>
    <property type="project" value="TreeGrafter"/>
</dbReference>
<keyword evidence="5 18" id="KW-0479">Metal-binding</keyword>
<evidence type="ECO:0000256" key="18">
    <source>
        <dbReference type="PIRSR" id="PIRSR603561-2"/>
    </source>
</evidence>
<evidence type="ECO:0000256" key="7">
    <source>
        <dbReference type="ARBA" id="ARBA00022801"/>
    </source>
</evidence>
<keyword evidence="6" id="KW-0227">DNA damage</keyword>
<dbReference type="AlphaFoldDB" id="A0A378IJ59"/>
<evidence type="ECO:0000256" key="8">
    <source>
        <dbReference type="ARBA" id="ARBA00022842"/>
    </source>
</evidence>
<reference evidence="21 23" key="2">
    <citation type="submission" date="2018-06" db="EMBL/GenBank/DDBJ databases">
        <authorList>
            <consortium name="Pathogen Informatics"/>
            <person name="Doyle S."/>
        </authorList>
    </citation>
    <scope>NUCLEOTIDE SEQUENCE [LARGE SCALE GENOMIC DNA]</scope>
    <source>
        <strain evidence="21 23">NCTC12438</strain>
    </source>
</reference>
<dbReference type="EMBL" id="UGNX01000001">
    <property type="protein sequence ID" value="STX35209.1"/>
    <property type="molecule type" value="Genomic_DNA"/>
</dbReference>
<dbReference type="CDD" id="cd03425">
    <property type="entry name" value="NUDIX_MutT_NudA_like"/>
    <property type="match status" value="1"/>
</dbReference>
<protein>
    <recommendedName>
        <fullName evidence="13">8-oxo-dGTP diphosphatase</fullName>
        <ecNumber evidence="12">3.6.1.55</ecNumber>
    </recommendedName>
    <alternativeName>
        <fullName evidence="16">7,8-dihydro-8-oxoguanine-triphosphatase</fullName>
    </alternativeName>
    <alternativeName>
        <fullName evidence="15">Mutator protein MutT</fullName>
    </alternativeName>
    <alternativeName>
        <fullName evidence="14">dGTP pyrophosphohydrolase</fullName>
    </alternativeName>
</protein>
<proteinExistence type="inferred from homology"/>
<dbReference type="GO" id="GO:0044716">
    <property type="term" value="F:8-oxo-GDP phosphatase activity"/>
    <property type="evidence" value="ECO:0007669"/>
    <property type="project" value="TreeGrafter"/>
</dbReference>
<feature type="binding site" evidence="17">
    <location>
        <position position="119"/>
    </location>
    <ligand>
        <name>8-oxo-dGTP</name>
        <dbReference type="ChEBI" id="CHEBI:77896"/>
    </ligand>
</feature>
<dbReference type="GO" id="GO:0046872">
    <property type="term" value="F:metal ion binding"/>
    <property type="evidence" value="ECO:0007669"/>
    <property type="project" value="UniProtKB-KW"/>
</dbReference>